<sequence length="99" mass="10478">MSFFKRLFGGGGGASPAEPAAPKTAASEEYNGFTIAAAPIPDSGQFRLAGTVSKTIGGEAKEHRFVRADLLPSLDDAAQAALRKARQLVDEQGDRLFQR</sequence>
<accession>A0ACD4NHE0</accession>
<organism evidence="1 2">
    <name type="scientific">Antarcticirhabdus aurantiaca</name>
    <dbReference type="NCBI Taxonomy" id="2606717"/>
    <lineage>
        <taxon>Bacteria</taxon>
        <taxon>Pseudomonadati</taxon>
        <taxon>Pseudomonadota</taxon>
        <taxon>Alphaproteobacteria</taxon>
        <taxon>Hyphomicrobiales</taxon>
        <taxon>Aurantimonadaceae</taxon>
        <taxon>Antarcticirhabdus</taxon>
    </lineage>
</organism>
<protein>
    <submittedName>
        <fullName evidence="1">HlyU family transcriptional regulator</fullName>
    </submittedName>
</protein>
<dbReference type="Proteomes" id="UP001163223">
    <property type="component" value="Chromosome"/>
</dbReference>
<gene>
    <name evidence="1" type="ORF">OXU80_15040</name>
</gene>
<proteinExistence type="predicted"/>
<keyword evidence="2" id="KW-1185">Reference proteome</keyword>
<name>A0ACD4NHE0_9HYPH</name>
<dbReference type="EMBL" id="CP113520">
    <property type="protein sequence ID" value="WAJ26223.1"/>
    <property type="molecule type" value="Genomic_DNA"/>
</dbReference>
<evidence type="ECO:0000313" key="1">
    <source>
        <dbReference type="EMBL" id="WAJ26223.1"/>
    </source>
</evidence>
<reference evidence="1" key="1">
    <citation type="submission" date="2022-11" db="EMBL/GenBank/DDBJ databases">
        <title>beta-Carotene-producing bacterium, Jeongeuplla avenae sp. nov., alleviates the salt stress of Arabidopsis seedlings.</title>
        <authorList>
            <person name="Jiang L."/>
            <person name="Lee J."/>
        </authorList>
    </citation>
    <scope>NUCLEOTIDE SEQUENCE</scope>
    <source>
        <strain evidence="1">DY_R2A_6</strain>
    </source>
</reference>
<evidence type="ECO:0000313" key="2">
    <source>
        <dbReference type="Proteomes" id="UP001163223"/>
    </source>
</evidence>